<evidence type="ECO:0000313" key="2">
    <source>
        <dbReference type="EMBL" id="ONG45999.1"/>
    </source>
</evidence>
<comment type="caution">
    <text evidence="2">The sequence shown here is derived from an EMBL/GenBank/DDBJ whole genome shotgun (WGS) entry which is preliminary data.</text>
</comment>
<gene>
    <name evidence="2" type="ORF">BKE38_25875</name>
</gene>
<dbReference type="EMBL" id="MLCO01000331">
    <property type="protein sequence ID" value="ONG45999.1"/>
    <property type="molecule type" value="Genomic_DNA"/>
</dbReference>
<dbReference type="AlphaFoldDB" id="A0A1V2GUW2"/>
<reference evidence="2 3" key="1">
    <citation type="submission" date="2016-10" db="EMBL/GenBank/DDBJ databases">
        <title>Draft Genome sequence of Roseomonas sp. strain M3.</title>
        <authorList>
            <person name="Subhash Y."/>
            <person name="Lee S."/>
        </authorList>
    </citation>
    <scope>NUCLEOTIDE SEQUENCE [LARGE SCALE GENOMIC DNA]</scope>
    <source>
        <strain evidence="2 3">M3</strain>
    </source>
</reference>
<feature type="chain" id="PRO_5012708230" description="Fungal lipase-like domain-containing protein" evidence="1">
    <location>
        <begin position="32"/>
        <end position="533"/>
    </location>
</feature>
<proteinExistence type="predicted"/>
<evidence type="ECO:0000256" key="1">
    <source>
        <dbReference type="SAM" id="SignalP"/>
    </source>
</evidence>
<feature type="signal peptide" evidence="1">
    <location>
        <begin position="1"/>
        <end position="31"/>
    </location>
</feature>
<organism evidence="2 3">
    <name type="scientific">Teichococcus deserti</name>
    <dbReference type="NCBI Taxonomy" id="1817963"/>
    <lineage>
        <taxon>Bacteria</taxon>
        <taxon>Pseudomonadati</taxon>
        <taxon>Pseudomonadota</taxon>
        <taxon>Alphaproteobacteria</taxon>
        <taxon>Acetobacterales</taxon>
        <taxon>Roseomonadaceae</taxon>
        <taxon>Roseomonas</taxon>
    </lineage>
</organism>
<evidence type="ECO:0000313" key="3">
    <source>
        <dbReference type="Proteomes" id="UP000188879"/>
    </source>
</evidence>
<dbReference type="Proteomes" id="UP000188879">
    <property type="component" value="Unassembled WGS sequence"/>
</dbReference>
<dbReference type="RefSeq" id="WP_076960153.1">
    <property type="nucleotide sequence ID" value="NZ_MLCO01000331.1"/>
</dbReference>
<keyword evidence="3" id="KW-1185">Reference proteome</keyword>
<accession>A0A1V2GUW2</accession>
<protein>
    <recommendedName>
        <fullName evidence="4">Fungal lipase-like domain-containing protein</fullName>
    </recommendedName>
</protein>
<evidence type="ECO:0008006" key="4">
    <source>
        <dbReference type="Google" id="ProtNLM"/>
    </source>
</evidence>
<keyword evidence="1" id="KW-0732">Signal</keyword>
<name>A0A1V2GUW2_9PROT</name>
<sequence length="533" mass="56826">MRGLFSIPGRLLLLASLLLLSGLLMPPTAAAQPAADPRAAEGQAQLARCAAADAGQSLSLAFSGLPAFAAEVLSRHAIRPRIDRGRGELRIELHLDNLRALATPSGPAATTWLPPQAAARVMQDRRSRLAALWQLDEATVKAADRAYDIRQSAEEAAAGIPPVLAESEVAGSLPDYREVAVYTDTYTGFAALVLEAAPRPGRAPHRIYAVAGTHVFQHRDFRSWASGLTFGRAQFSSTAALRMLADAARYAEGPAGGEVVFTGQSQGGLTAQGLGFLLQSYLDARAAPHALVHVVSWGAVGAEEVFLRSIEGLRAGEGRGFSGSLETHWAATEPGYAEAAGFWSVIAESWRAIPPGSERAWIRARMAGARVLGYFFDIDLFARAGTFPGVTLAFPTALILPEACDTTVAEAVIGLQPGAFGVRLESHFLQGYRRAVARGAIALARPAVPAKWEWVGALAPPLEALGYLWLETLYFDGVASGARHWQQCQAAPRWMTPANRSCRAAFWEGCAPDPGAHRWCLVREGGPGPSPMR</sequence>